<dbReference type="AlphaFoldDB" id="A0A5J4PH35"/>
<accession>A0A5J4PH35</accession>
<comment type="caution">
    <text evidence="1">The sequence shown here is derived from an EMBL/GenBank/DDBJ whole genome shotgun (WGS) entry which is preliminary data.</text>
</comment>
<reference evidence="1 2" key="1">
    <citation type="submission" date="2019-03" db="EMBL/GenBank/DDBJ databases">
        <title>Single cell metagenomics reveals metabolic interactions within the superorganism composed of flagellate Streblomastix strix and complex community of Bacteroidetes bacteria on its surface.</title>
        <authorList>
            <person name="Treitli S.C."/>
            <person name="Kolisko M."/>
            <person name="Husnik F."/>
            <person name="Keeling P."/>
            <person name="Hampl V."/>
        </authorList>
    </citation>
    <scope>NUCLEOTIDE SEQUENCE [LARGE SCALE GENOMIC DNA]</scope>
    <source>
        <strain evidence="1">ST1C</strain>
    </source>
</reference>
<organism evidence="1 2">
    <name type="scientific">Streblomastix strix</name>
    <dbReference type="NCBI Taxonomy" id="222440"/>
    <lineage>
        <taxon>Eukaryota</taxon>
        <taxon>Metamonada</taxon>
        <taxon>Preaxostyla</taxon>
        <taxon>Oxymonadida</taxon>
        <taxon>Streblomastigidae</taxon>
        <taxon>Streblomastix</taxon>
    </lineage>
</organism>
<dbReference type="EMBL" id="SNRW01050777">
    <property type="protein sequence ID" value="KAA6308572.1"/>
    <property type="molecule type" value="Genomic_DNA"/>
</dbReference>
<protein>
    <submittedName>
        <fullName evidence="1">Uncharacterized protein</fullName>
    </submittedName>
</protein>
<gene>
    <name evidence="1" type="ORF">EZS28_056663</name>
</gene>
<name>A0A5J4PH35_9EUKA</name>
<proteinExistence type="predicted"/>
<evidence type="ECO:0000313" key="2">
    <source>
        <dbReference type="Proteomes" id="UP000324800"/>
    </source>
</evidence>
<evidence type="ECO:0000313" key="1">
    <source>
        <dbReference type="EMBL" id="KAA6308572.1"/>
    </source>
</evidence>
<dbReference type="Proteomes" id="UP000324800">
    <property type="component" value="Unassembled WGS sequence"/>
</dbReference>
<sequence>MNQIGYNRWKTIFGRKVIDQNPKFQRTTVQRRLGFKPLDCNGRLKDRTPKGISNLWTWAQKGNQQIQIAERKLHMIILLKWLKTNRSFYQVVCKGEVHGRILREKKNQHKQTL</sequence>